<keyword evidence="6 7" id="KW-0472">Membrane</keyword>
<feature type="transmembrane region" description="Helical" evidence="7">
    <location>
        <begin position="128"/>
        <end position="149"/>
    </location>
</feature>
<comment type="caution">
    <text evidence="9">The sequence shown here is derived from an EMBL/GenBank/DDBJ whole genome shotgun (WGS) entry which is preliminary data.</text>
</comment>
<keyword evidence="5 7" id="KW-1133">Transmembrane helix</keyword>
<accession>A0ABP8M5Q0</accession>
<feature type="transmembrane region" description="Helical" evidence="7">
    <location>
        <begin position="310"/>
        <end position="325"/>
    </location>
</feature>
<dbReference type="PANTHER" id="PTHR23513">
    <property type="entry name" value="INTEGRAL MEMBRANE EFFLUX PROTEIN-RELATED"/>
    <property type="match status" value="1"/>
</dbReference>
<feature type="transmembrane region" description="Helical" evidence="7">
    <location>
        <begin position="186"/>
        <end position="214"/>
    </location>
</feature>
<dbReference type="InterPro" id="IPR036259">
    <property type="entry name" value="MFS_trans_sf"/>
</dbReference>
<dbReference type="PROSITE" id="PS50850">
    <property type="entry name" value="MFS"/>
    <property type="match status" value="1"/>
</dbReference>
<sequence length="422" mass="44879">MDRDDRGRNKVKSLAGSFAARTLTSSSAWAPLQNPLYRAFWFASLASNLGTWIHEVGAGWLMASLDPSPEMVAAVRTVMAAPIIFLAIPVGVLGDRIDRRRMLIGTQFVLCACTATLASLTFSDMITAKLLLVFTFVIGLGMVVHVPIWQASIPELVPKNQLARAVALGSISFNLARAVGPALGGILIAMAGVWTAFAINALSFAGVLTVLLSWKRARRESSRGLSFRLSMYQGLRYVAKTVAMRHTILGVVLFVLPGSALWSLLPLVAKQHLGWGASGFGFLVGCVGVGAVFAAWTLPHFQRRRGADQTIAIAMVGFAIGLATIANYTGTVIVCAATLLMGATWMMTLTTLNSTAQMTLPARMRARGMGCYLTAMAFSMTTGSILWGQLAEATSITTAQTTAAAILTITAAVSLLFRVGDT</sequence>
<feature type="transmembrane region" description="Helical" evidence="7">
    <location>
        <begin position="36"/>
        <end position="53"/>
    </location>
</feature>
<dbReference type="EMBL" id="BAABGA010000006">
    <property type="protein sequence ID" value="GAA4443918.1"/>
    <property type="molecule type" value="Genomic_DNA"/>
</dbReference>
<evidence type="ECO:0000256" key="5">
    <source>
        <dbReference type="ARBA" id="ARBA00022989"/>
    </source>
</evidence>
<organism evidence="9 10">
    <name type="scientific">Novipirellula rosea</name>
    <dbReference type="NCBI Taxonomy" id="1031540"/>
    <lineage>
        <taxon>Bacteria</taxon>
        <taxon>Pseudomonadati</taxon>
        <taxon>Planctomycetota</taxon>
        <taxon>Planctomycetia</taxon>
        <taxon>Pirellulales</taxon>
        <taxon>Pirellulaceae</taxon>
        <taxon>Novipirellula</taxon>
    </lineage>
</organism>
<name>A0ABP8M5Q0_9BACT</name>
<dbReference type="SUPFAM" id="SSF103473">
    <property type="entry name" value="MFS general substrate transporter"/>
    <property type="match status" value="1"/>
</dbReference>
<feature type="transmembrane region" description="Helical" evidence="7">
    <location>
        <begin position="370"/>
        <end position="390"/>
    </location>
</feature>
<evidence type="ECO:0000256" key="1">
    <source>
        <dbReference type="ARBA" id="ARBA00004651"/>
    </source>
</evidence>
<evidence type="ECO:0000256" key="2">
    <source>
        <dbReference type="ARBA" id="ARBA00022448"/>
    </source>
</evidence>
<keyword evidence="2" id="KW-0813">Transport</keyword>
<dbReference type="CDD" id="cd06173">
    <property type="entry name" value="MFS_MefA_like"/>
    <property type="match status" value="1"/>
</dbReference>
<feature type="transmembrane region" description="Helical" evidence="7">
    <location>
        <begin position="275"/>
        <end position="298"/>
    </location>
</feature>
<dbReference type="PANTHER" id="PTHR23513:SF11">
    <property type="entry name" value="STAPHYLOFERRIN A TRANSPORTER"/>
    <property type="match status" value="1"/>
</dbReference>
<dbReference type="RefSeq" id="WP_339946507.1">
    <property type="nucleotide sequence ID" value="NZ_BAABGA010000006.1"/>
</dbReference>
<dbReference type="Pfam" id="PF05977">
    <property type="entry name" value="MFS_3"/>
    <property type="match status" value="1"/>
</dbReference>
<feature type="transmembrane region" description="Helical" evidence="7">
    <location>
        <begin position="396"/>
        <end position="417"/>
    </location>
</feature>
<gene>
    <name evidence="9" type="ORF">GCM10023156_01590</name>
</gene>
<feature type="transmembrane region" description="Helical" evidence="7">
    <location>
        <begin position="248"/>
        <end position="269"/>
    </location>
</feature>
<keyword evidence="10" id="KW-1185">Reference proteome</keyword>
<feature type="transmembrane region" description="Helical" evidence="7">
    <location>
        <begin position="331"/>
        <end position="349"/>
    </location>
</feature>
<comment type="subcellular location">
    <subcellularLocation>
        <location evidence="1">Cell membrane</location>
        <topology evidence="1">Multi-pass membrane protein</topology>
    </subcellularLocation>
</comment>
<feature type="domain" description="Major facilitator superfamily (MFS) profile" evidence="8">
    <location>
        <begin position="36"/>
        <end position="422"/>
    </location>
</feature>
<evidence type="ECO:0000313" key="9">
    <source>
        <dbReference type="EMBL" id="GAA4443918.1"/>
    </source>
</evidence>
<keyword evidence="3" id="KW-1003">Cell membrane</keyword>
<dbReference type="Proteomes" id="UP001500840">
    <property type="component" value="Unassembled WGS sequence"/>
</dbReference>
<proteinExistence type="predicted"/>
<dbReference type="Gene3D" id="1.20.1250.20">
    <property type="entry name" value="MFS general substrate transporter like domains"/>
    <property type="match status" value="1"/>
</dbReference>
<evidence type="ECO:0000256" key="6">
    <source>
        <dbReference type="ARBA" id="ARBA00023136"/>
    </source>
</evidence>
<evidence type="ECO:0000259" key="8">
    <source>
        <dbReference type="PROSITE" id="PS50850"/>
    </source>
</evidence>
<feature type="transmembrane region" description="Helical" evidence="7">
    <location>
        <begin position="73"/>
        <end position="93"/>
    </location>
</feature>
<keyword evidence="4 7" id="KW-0812">Transmembrane</keyword>
<dbReference type="InterPro" id="IPR010290">
    <property type="entry name" value="TM_effector"/>
</dbReference>
<evidence type="ECO:0000256" key="7">
    <source>
        <dbReference type="SAM" id="Phobius"/>
    </source>
</evidence>
<dbReference type="InterPro" id="IPR020846">
    <property type="entry name" value="MFS_dom"/>
</dbReference>
<reference evidence="10" key="1">
    <citation type="journal article" date="2019" name="Int. J. Syst. Evol. Microbiol.">
        <title>The Global Catalogue of Microorganisms (GCM) 10K type strain sequencing project: providing services to taxonomists for standard genome sequencing and annotation.</title>
        <authorList>
            <consortium name="The Broad Institute Genomics Platform"/>
            <consortium name="The Broad Institute Genome Sequencing Center for Infectious Disease"/>
            <person name="Wu L."/>
            <person name="Ma J."/>
        </authorList>
    </citation>
    <scope>NUCLEOTIDE SEQUENCE [LARGE SCALE GENOMIC DNA]</scope>
    <source>
        <strain evidence="10">JCM 17759</strain>
    </source>
</reference>
<evidence type="ECO:0000256" key="3">
    <source>
        <dbReference type="ARBA" id="ARBA00022475"/>
    </source>
</evidence>
<evidence type="ECO:0000256" key="4">
    <source>
        <dbReference type="ARBA" id="ARBA00022692"/>
    </source>
</evidence>
<evidence type="ECO:0000313" key="10">
    <source>
        <dbReference type="Proteomes" id="UP001500840"/>
    </source>
</evidence>
<protein>
    <submittedName>
        <fullName evidence="9">MFS transporter</fullName>
    </submittedName>
</protein>